<protein>
    <recommendedName>
        <fullName evidence="2">4-coumarate--CoA ligase</fullName>
        <ecNumber evidence="2">6.2.1.12</ecNumber>
    </recommendedName>
</protein>
<gene>
    <name evidence="6" type="ORF">MUK42_27973</name>
</gene>
<evidence type="ECO:0000313" key="6">
    <source>
        <dbReference type="EMBL" id="URD94612.1"/>
    </source>
</evidence>
<evidence type="ECO:0000256" key="3">
    <source>
        <dbReference type="ARBA" id="ARBA00022598"/>
    </source>
</evidence>
<sequence>MRLTDPFELPEPNNHIKVKTRGGLHGYLNDAKATRNTIDEEGWLHTGDVGFVDDDDEIFIVDRLKEIIKYKGFQVAPAELEALLIAHHDIADAAVVP</sequence>
<keyword evidence="4" id="KW-0547">Nucleotide-binding</keyword>
<reference evidence="6" key="1">
    <citation type="submission" date="2022-05" db="EMBL/GenBank/DDBJ databases">
        <title>The Musa troglodytarum L. genome provides insights into the mechanism of non-climacteric behaviour and enrichment of carotenoids.</title>
        <authorList>
            <person name="Wang J."/>
        </authorList>
    </citation>
    <scope>NUCLEOTIDE SEQUENCE</scope>
    <source>
        <tissue evidence="6">Leaf</tissue>
    </source>
</reference>
<dbReference type="InterPro" id="IPR045851">
    <property type="entry name" value="AMP-bd_C_sf"/>
</dbReference>
<dbReference type="Gene3D" id="3.30.300.30">
    <property type="match status" value="1"/>
</dbReference>
<comment type="catalytic activity">
    <reaction evidence="5">
        <text>(E)-4-coumarate + ATP + CoA = (E)-4-coumaroyl-CoA + AMP + diphosphate</text>
        <dbReference type="Rhea" id="RHEA:19641"/>
        <dbReference type="ChEBI" id="CHEBI:12876"/>
        <dbReference type="ChEBI" id="CHEBI:30616"/>
        <dbReference type="ChEBI" id="CHEBI:33019"/>
        <dbReference type="ChEBI" id="CHEBI:57287"/>
        <dbReference type="ChEBI" id="CHEBI:85008"/>
        <dbReference type="ChEBI" id="CHEBI:456215"/>
        <dbReference type="EC" id="6.2.1.12"/>
    </reaction>
    <physiologicalReaction direction="left-to-right" evidence="5">
        <dbReference type="Rhea" id="RHEA:19642"/>
    </physiologicalReaction>
</comment>
<dbReference type="InterPro" id="IPR042099">
    <property type="entry name" value="ANL_N_sf"/>
</dbReference>
<keyword evidence="4" id="KW-0067">ATP-binding</keyword>
<comment type="similarity">
    <text evidence="1">Belongs to the ATP-dependent AMP-binding enzyme family.</text>
</comment>
<dbReference type="Gene3D" id="3.40.50.12780">
    <property type="entry name" value="N-terminal domain of ligase-like"/>
    <property type="match status" value="1"/>
</dbReference>
<evidence type="ECO:0000256" key="2">
    <source>
        <dbReference type="ARBA" id="ARBA00012959"/>
    </source>
</evidence>
<dbReference type="OrthoDB" id="1700726at2759"/>
<evidence type="ECO:0000256" key="1">
    <source>
        <dbReference type="ARBA" id="ARBA00006432"/>
    </source>
</evidence>
<dbReference type="EC" id="6.2.1.12" evidence="2"/>
<dbReference type="PANTHER" id="PTHR24096">
    <property type="entry name" value="LONG-CHAIN-FATTY-ACID--COA LIGASE"/>
    <property type="match status" value="1"/>
</dbReference>
<organism evidence="6 7">
    <name type="scientific">Musa troglodytarum</name>
    <name type="common">fe'i banana</name>
    <dbReference type="NCBI Taxonomy" id="320322"/>
    <lineage>
        <taxon>Eukaryota</taxon>
        <taxon>Viridiplantae</taxon>
        <taxon>Streptophyta</taxon>
        <taxon>Embryophyta</taxon>
        <taxon>Tracheophyta</taxon>
        <taxon>Spermatophyta</taxon>
        <taxon>Magnoliopsida</taxon>
        <taxon>Liliopsida</taxon>
        <taxon>Zingiberales</taxon>
        <taxon>Musaceae</taxon>
        <taxon>Musa</taxon>
    </lineage>
</organism>
<dbReference type="SUPFAM" id="SSF56801">
    <property type="entry name" value="Acetyl-CoA synthetase-like"/>
    <property type="match status" value="1"/>
</dbReference>
<evidence type="ECO:0000256" key="4">
    <source>
        <dbReference type="ARBA" id="ARBA00022840"/>
    </source>
</evidence>
<dbReference type="GO" id="GO:0016207">
    <property type="term" value="F:4-coumarate-CoA ligase activity"/>
    <property type="evidence" value="ECO:0007669"/>
    <property type="project" value="UniProtKB-EC"/>
</dbReference>
<evidence type="ECO:0000256" key="5">
    <source>
        <dbReference type="ARBA" id="ARBA00034252"/>
    </source>
</evidence>
<accession>A0A9E7FG98</accession>
<dbReference type="AlphaFoldDB" id="A0A9E7FG98"/>
<evidence type="ECO:0000313" key="7">
    <source>
        <dbReference type="Proteomes" id="UP001055439"/>
    </source>
</evidence>
<keyword evidence="3" id="KW-0436">Ligase</keyword>
<proteinExistence type="inferred from homology"/>
<dbReference type="Proteomes" id="UP001055439">
    <property type="component" value="Chromosome 4"/>
</dbReference>
<name>A0A9E7FG98_9LILI</name>
<dbReference type="PANTHER" id="PTHR24096:SF149">
    <property type="entry name" value="AMP-BINDING DOMAIN-CONTAINING PROTEIN-RELATED"/>
    <property type="match status" value="1"/>
</dbReference>
<dbReference type="EMBL" id="CP097506">
    <property type="protein sequence ID" value="URD94612.1"/>
    <property type="molecule type" value="Genomic_DNA"/>
</dbReference>
<dbReference type="GO" id="GO:0005524">
    <property type="term" value="F:ATP binding"/>
    <property type="evidence" value="ECO:0007669"/>
    <property type="project" value="UniProtKB-KW"/>
</dbReference>
<keyword evidence="7" id="KW-1185">Reference proteome</keyword>